<evidence type="ECO:0000256" key="4">
    <source>
        <dbReference type="SAM" id="MobiDB-lite"/>
    </source>
</evidence>
<feature type="compositionally biased region" description="Low complexity" evidence="4">
    <location>
        <begin position="248"/>
        <end position="262"/>
    </location>
</feature>
<evidence type="ECO:0000256" key="2">
    <source>
        <dbReference type="ARBA" id="ARBA00023242"/>
    </source>
</evidence>
<evidence type="ECO:0008006" key="7">
    <source>
        <dbReference type="Google" id="ProtNLM"/>
    </source>
</evidence>
<dbReference type="InterPro" id="IPR008501">
    <property type="entry name" value="THOC7/Mft1"/>
</dbReference>
<keyword evidence="3" id="KW-0175">Coiled coil</keyword>
<comment type="caution">
    <text evidence="5">The sequence shown here is derived from an EMBL/GenBank/DDBJ whole genome shotgun (WGS) entry which is preliminary data.</text>
</comment>
<proteinExistence type="predicted"/>
<feature type="compositionally biased region" description="Basic and acidic residues" evidence="4">
    <location>
        <begin position="441"/>
        <end position="450"/>
    </location>
</feature>
<reference evidence="5 6" key="1">
    <citation type="submission" date="2024-02" db="EMBL/GenBank/DDBJ databases">
        <title>De novo assembly and annotation of 12 fungi associated with fruit tree decline syndrome in Ontario, Canada.</title>
        <authorList>
            <person name="Sulman M."/>
            <person name="Ellouze W."/>
            <person name="Ilyukhin E."/>
        </authorList>
    </citation>
    <scope>NUCLEOTIDE SEQUENCE [LARGE SCALE GENOMIC DNA]</scope>
    <source>
        <strain evidence="5 6">M11/M66-122</strain>
    </source>
</reference>
<feature type="coiled-coil region" evidence="3">
    <location>
        <begin position="180"/>
        <end position="207"/>
    </location>
</feature>
<feature type="compositionally biased region" description="Acidic residues" evidence="4">
    <location>
        <begin position="374"/>
        <end position="387"/>
    </location>
</feature>
<feature type="compositionally biased region" description="Low complexity" evidence="4">
    <location>
        <begin position="298"/>
        <end position="307"/>
    </location>
</feature>
<feature type="region of interest" description="Disordered" evidence="4">
    <location>
        <begin position="234"/>
        <end position="450"/>
    </location>
</feature>
<protein>
    <recommendedName>
        <fullName evidence="7">Tho complex subunit 7</fullName>
    </recommendedName>
</protein>
<feature type="compositionally biased region" description="Basic residues" evidence="4">
    <location>
        <begin position="280"/>
        <end position="297"/>
    </location>
</feature>
<feature type="compositionally biased region" description="Low complexity" evidence="4">
    <location>
        <begin position="431"/>
        <end position="440"/>
    </location>
</feature>
<dbReference type="GO" id="GO:0000445">
    <property type="term" value="C:THO complex part of transcription export complex"/>
    <property type="evidence" value="ECO:0007669"/>
    <property type="project" value="InterPro"/>
</dbReference>
<feature type="compositionally biased region" description="Polar residues" evidence="4">
    <location>
        <begin position="357"/>
        <end position="372"/>
    </location>
</feature>
<gene>
    <name evidence="5" type="ORF">SLS62_010010</name>
</gene>
<evidence type="ECO:0000256" key="3">
    <source>
        <dbReference type="SAM" id="Coils"/>
    </source>
</evidence>
<keyword evidence="6" id="KW-1185">Reference proteome</keyword>
<accession>A0AAN9UDS6</accession>
<dbReference type="Proteomes" id="UP001320420">
    <property type="component" value="Unassembled WGS sequence"/>
</dbReference>
<name>A0AAN9UDS6_9PEZI</name>
<organism evidence="5 6">
    <name type="scientific">Diatrype stigma</name>
    <dbReference type="NCBI Taxonomy" id="117547"/>
    <lineage>
        <taxon>Eukaryota</taxon>
        <taxon>Fungi</taxon>
        <taxon>Dikarya</taxon>
        <taxon>Ascomycota</taxon>
        <taxon>Pezizomycotina</taxon>
        <taxon>Sordariomycetes</taxon>
        <taxon>Xylariomycetidae</taxon>
        <taxon>Xylariales</taxon>
        <taxon>Diatrypaceae</taxon>
        <taxon>Diatrype</taxon>
    </lineage>
</organism>
<keyword evidence="2" id="KW-0539">Nucleus</keyword>
<dbReference type="GO" id="GO:0006397">
    <property type="term" value="P:mRNA processing"/>
    <property type="evidence" value="ECO:0007669"/>
    <property type="project" value="InterPro"/>
</dbReference>
<evidence type="ECO:0000313" key="6">
    <source>
        <dbReference type="Proteomes" id="UP001320420"/>
    </source>
</evidence>
<feature type="region of interest" description="Disordered" evidence="4">
    <location>
        <begin position="36"/>
        <end position="81"/>
    </location>
</feature>
<dbReference type="EMBL" id="JAKJXP020000115">
    <property type="protein sequence ID" value="KAK7744777.1"/>
    <property type="molecule type" value="Genomic_DNA"/>
</dbReference>
<evidence type="ECO:0000313" key="5">
    <source>
        <dbReference type="EMBL" id="KAK7744777.1"/>
    </source>
</evidence>
<dbReference type="AlphaFoldDB" id="A0AAN9UDS6"/>
<sequence length="450" mass="48321">MATTQFGLLEEREEGELHKIRLLNVEEKPFKRVTKRLVAPGAFTNPSTTKLPTPPPENGSGSGNGGNAETQGENSNNNNNANTAQLSAADIESLKEDITLDFAAFDSAIARLQLLASANGAERERYAADRVRILGTMDGVRASNGQLRRDLEAARETLARRRRFDELADRIAANRMLRPRAEQRQNLRKLADECAELERESADYGATWRERRGQFGRLVDEGVRLRALIRDEKEEVERREGMDDNNQDDSSAANNAEDGSGSTTAAKSGNATPRPEHLLHQNHSHNHNQNHNQHHHASAGSGSLLGSVKGDGEGSATPRPGSRGDRTPRPDSPAAAGTGGDEGLKPRPDGSGGSFSRAGSQVSSARGGSRQPNQEEEGPEEGEDVEMGESASQQQQQQQQQPDTPMAGDEEAREDAGEAGASRETPQITVEGAEAAAAAGEGKDDTMDTT</sequence>
<feature type="compositionally biased region" description="Low complexity" evidence="4">
    <location>
        <begin position="67"/>
        <end position="81"/>
    </location>
</feature>
<comment type="subcellular location">
    <subcellularLocation>
        <location evidence="1">Nucleus</location>
    </subcellularLocation>
</comment>
<evidence type="ECO:0000256" key="1">
    <source>
        <dbReference type="ARBA" id="ARBA00004123"/>
    </source>
</evidence>
<dbReference type="Pfam" id="PF05615">
    <property type="entry name" value="THOC7"/>
    <property type="match status" value="1"/>
</dbReference>